<dbReference type="PANTHER" id="PTHR43603:SF1">
    <property type="entry name" value="ZINC-REGULATED GTPASE METALLOPROTEIN ACTIVATOR 1"/>
    <property type="match status" value="1"/>
</dbReference>
<dbReference type="InParanoid" id="A0CYL6"/>
<evidence type="ECO:0000259" key="7">
    <source>
        <dbReference type="SMART" id="SM00833"/>
    </source>
</evidence>
<dbReference type="GO" id="GO:0000166">
    <property type="term" value="F:nucleotide binding"/>
    <property type="evidence" value="ECO:0007669"/>
    <property type="project" value="UniProtKB-KW"/>
</dbReference>
<dbReference type="GeneID" id="5029065"/>
<dbReference type="Pfam" id="PF02492">
    <property type="entry name" value="cobW"/>
    <property type="match status" value="1"/>
</dbReference>
<dbReference type="InterPro" id="IPR003495">
    <property type="entry name" value="CobW/HypB/UreG_nucleotide-bd"/>
</dbReference>
<dbReference type="EMBL" id="CT868219">
    <property type="protein sequence ID" value="CAK75883.1"/>
    <property type="molecule type" value="Genomic_DNA"/>
</dbReference>
<accession>A0CYL6</accession>
<feature type="region of interest" description="Disordered" evidence="6">
    <location>
        <begin position="449"/>
        <end position="485"/>
    </location>
</feature>
<evidence type="ECO:0000256" key="6">
    <source>
        <dbReference type="SAM" id="MobiDB-lite"/>
    </source>
</evidence>
<proteinExistence type="inferred from homology"/>
<evidence type="ECO:0000256" key="4">
    <source>
        <dbReference type="ARBA" id="ARBA00034320"/>
    </source>
</evidence>
<keyword evidence="9" id="KW-1185">Reference proteome</keyword>
<dbReference type="Gene3D" id="3.30.1220.10">
    <property type="entry name" value="CobW-like, C-terminal domain"/>
    <property type="match status" value="1"/>
</dbReference>
<dbReference type="HOGENOM" id="CLU_017452_2_1_1"/>
<keyword evidence="1" id="KW-0547">Nucleotide-binding</keyword>
<dbReference type="InterPro" id="IPR036627">
    <property type="entry name" value="CobW-likC_sf"/>
</dbReference>
<evidence type="ECO:0000256" key="5">
    <source>
        <dbReference type="ARBA" id="ARBA00049117"/>
    </source>
</evidence>
<dbReference type="KEGG" id="ptm:GSPATT00011484001"/>
<dbReference type="GO" id="GO:0016787">
    <property type="term" value="F:hydrolase activity"/>
    <property type="evidence" value="ECO:0007669"/>
    <property type="project" value="UniProtKB-KW"/>
</dbReference>
<dbReference type="InterPro" id="IPR027417">
    <property type="entry name" value="P-loop_NTPase"/>
</dbReference>
<dbReference type="InterPro" id="IPR011629">
    <property type="entry name" value="CobW-like_C"/>
</dbReference>
<dbReference type="RefSeq" id="XP_001443280.1">
    <property type="nucleotide sequence ID" value="XM_001443243.1"/>
</dbReference>
<organism evidence="8 9">
    <name type="scientific">Paramecium tetraurelia</name>
    <dbReference type="NCBI Taxonomy" id="5888"/>
    <lineage>
        <taxon>Eukaryota</taxon>
        <taxon>Sar</taxon>
        <taxon>Alveolata</taxon>
        <taxon>Ciliophora</taxon>
        <taxon>Intramacronucleata</taxon>
        <taxon>Oligohymenophorea</taxon>
        <taxon>Peniculida</taxon>
        <taxon>Parameciidae</taxon>
        <taxon>Paramecium</taxon>
    </lineage>
</organism>
<keyword evidence="2" id="KW-0378">Hydrolase</keyword>
<dbReference type="SMART" id="SM00833">
    <property type="entry name" value="CobW_C"/>
    <property type="match status" value="1"/>
</dbReference>
<evidence type="ECO:0000313" key="9">
    <source>
        <dbReference type="Proteomes" id="UP000000600"/>
    </source>
</evidence>
<reference evidence="8 9" key="1">
    <citation type="journal article" date="2006" name="Nature">
        <title>Global trends of whole-genome duplications revealed by the ciliate Paramecium tetraurelia.</title>
        <authorList>
            <consortium name="Genoscope"/>
            <person name="Aury J.-M."/>
            <person name="Jaillon O."/>
            <person name="Duret L."/>
            <person name="Noel B."/>
            <person name="Jubin C."/>
            <person name="Porcel B.M."/>
            <person name="Segurens B."/>
            <person name="Daubin V."/>
            <person name="Anthouard V."/>
            <person name="Aiach N."/>
            <person name="Arnaiz O."/>
            <person name="Billaut A."/>
            <person name="Beisson J."/>
            <person name="Blanc I."/>
            <person name="Bouhouche K."/>
            <person name="Camara F."/>
            <person name="Duharcourt S."/>
            <person name="Guigo R."/>
            <person name="Gogendeau D."/>
            <person name="Katinka M."/>
            <person name="Keller A.-M."/>
            <person name="Kissmehl R."/>
            <person name="Klotz C."/>
            <person name="Koll F."/>
            <person name="Le Moue A."/>
            <person name="Lepere C."/>
            <person name="Malinsky S."/>
            <person name="Nowacki M."/>
            <person name="Nowak J.K."/>
            <person name="Plattner H."/>
            <person name="Poulain J."/>
            <person name="Ruiz F."/>
            <person name="Serrano V."/>
            <person name="Zagulski M."/>
            <person name="Dessen P."/>
            <person name="Betermier M."/>
            <person name="Weissenbach J."/>
            <person name="Scarpelli C."/>
            <person name="Schachter V."/>
            <person name="Sperling L."/>
            <person name="Meyer E."/>
            <person name="Cohen J."/>
            <person name="Wincker P."/>
        </authorList>
    </citation>
    <scope>NUCLEOTIDE SEQUENCE [LARGE SCALE GENOMIC DNA]</scope>
    <source>
        <strain evidence="8 9">Stock d4-2</strain>
    </source>
</reference>
<feature type="compositionally biased region" description="Polar residues" evidence="6">
    <location>
        <begin position="476"/>
        <end position="485"/>
    </location>
</feature>
<feature type="domain" description="CobW C-terminal" evidence="7">
    <location>
        <begin position="281"/>
        <end position="408"/>
    </location>
</feature>
<dbReference type="OrthoDB" id="258627at2759"/>
<dbReference type="CDD" id="cd03112">
    <property type="entry name" value="CobW-like"/>
    <property type="match status" value="1"/>
</dbReference>
<evidence type="ECO:0000256" key="3">
    <source>
        <dbReference type="ARBA" id="ARBA00023186"/>
    </source>
</evidence>
<evidence type="ECO:0000256" key="1">
    <source>
        <dbReference type="ARBA" id="ARBA00022741"/>
    </source>
</evidence>
<evidence type="ECO:0000313" key="8">
    <source>
        <dbReference type="EMBL" id="CAK75883.1"/>
    </source>
</evidence>
<sequence length="485" mass="56585">MNHLLIQKQYPSWHMNHTTKIKKLPVTVLCGFLGSGKTTLMNYILKQRHDCRIAVIVNDMGEINVDSNLIKEGKFSVKKTKEKLVEMSNGCICCTLREDLIKHISKIAKSGQFDYMLIESTGIAEPLPIAQAFYFENEEMRKKGQMLKKFARLDTMVTMIDALNFLDQLQSDKLGEEMNVDNKQMDQIPLSQLLLDQVEFANVIILNKTDLVNQERKEFILNLLKKLNPNAKIIDSVQGQIDLKEIINTKLFNFEEASTTGKWITELQKPIHKSEIEEYGIQSCAFKSRRAFHPDRLFQLIERNNTEELSFWNNIIRCKGYMWIASWERLNIHIHKAGTQLTYHPGSFWWISIPKKVWADTKEEVDAIWDGLKQNWLPEPIGDRRQELVFIGQNLPKQEILDAFESCLLSEEEMVQFLQNGWDNTNDPFPKDWGKLVKEFEDLGELRGNEGEWEDVWDEEGEMQEEHQEDDVSMQIEVQQQQLVD</sequence>
<dbReference type="Proteomes" id="UP000000600">
    <property type="component" value="Unassembled WGS sequence"/>
</dbReference>
<comment type="similarity">
    <text evidence="4">Belongs to the SIMIBI class G3E GTPase family. ZNG1 subfamily.</text>
</comment>
<dbReference type="STRING" id="5888.A0CYL6"/>
<dbReference type="InterPro" id="IPR051927">
    <property type="entry name" value="Zn_Chap_cDPG_Synth"/>
</dbReference>
<dbReference type="AlphaFoldDB" id="A0CYL6"/>
<protein>
    <recommendedName>
        <fullName evidence="7">CobW C-terminal domain-containing protein</fullName>
    </recommendedName>
</protein>
<feature type="compositionally biased region" description="Acidic residues" evidence="6">
    <location>
        <begin position="451"/>
        <end position="472"/>
    </location>
</feature>
<comment type="catalytic activity">
    <reaction evidence="5">
        <text>GTP + H2O = GDP + phosphate + H(+)</text>
        <dbReference type="Rhea" id="RHEA:19669"/>
        <dbReference type="ChEBI" id="CHEBI:15377"/>
        <dbReference type="ChEBI" id="CHEBI:15378"/>
        <dbReference type="ChEBI" id="CHEBI:37565"/>
        <dbReference type="ChEBI" id="CHEBI:43474"/>
        <dbReference type="ChEBI" id="CHEBI:58189"/>
    </reaction>
    <physiologicalReaction direction="left-to-right" evidence="5">
        <dbReference type="Rhea" id="RHEA:19670"/>
    </physiologicalReaction>
</comment>
<name>A0CYL6_PARTE</name>
<gene>
    <name evidence="8" type="ORF">GSPATT00011484001</name>
</gene>
<dbReference type="SUPFAM" id="SSF52540">
    <property type="entry name" value="P-loop containing nucleoside triphosphate hydrolases"/>
    <property type="match status" value="1"/>
</dbReference>
<keyword evidence="3" id="KW-0143">Chaperone</keyword>
<dbReference type="eggNOG" id="KOG2743">
    <property type="taxonomic scope" value="Eukaryota"/>
</dbReference>
<dbReference type="SUPFAM" id="SSF90002">
    <property type="entry name" value="Hypothetical protein YjiA, C-terminal domain"/>
    <property type="match status" value="1"/>
</dbReference>
<evidence type="ECO:0000256" key="2">
    <source>
        <dbReference type="ARBA" id="ARBA00022801"/>
    </source>
</evidence>
<dbReference type="PANTHER" id="PTHR43603">
    <property type="entry name" value="COBW DOMAIN-CONTAINING PROTEIN DDB_G0274527"/>
    <property type="match status" value="1"/>
</dbReference>
<dbReference type="Gene3D" id="3.40.50.300">
    <property type="entry name" value="P-loop containing nucleotide triphosphate hydrolases"/>
    <property type="match status" value="1"/>
</dbReference>
<dbReference type="Pfam" id="PF07683">
    <property type="entry name" value="CobW_C"/>
    <property type="match status" value="1"/>
</dbReference>
<dbReference type="OMA" id="WSQAGPN"/>